<gene>
    <name evidence="2 3" type="primary">LOC108732924</name>
</gene>
<dbReference type="RefSeq" id="XP_025835826.1">
    <property type="nucleotide sequence ID" value="XM_025980041.1"/>
</dbReference>
<dbReference type="RefSeq" id="XP_018319426.2">
    <property type="nucleotide sequence ID" value="XM_018463924.2"/>
</dbReference>
<accession>A0A1W4W5M3</accession>
<reference evidence="2 3" key="1">
    <citation type="submission" date="2025-04" db="UniProtKB">
        <authorList>
            <consortium name="RefSeq"/>
        </authorList>
    </citation>
    <scope>IDENTIFICATION</scope>
    <source>
        <tissue evidence="2 3">Entire body</tissue>
    </source>
</reference>
<evidence type="ECO:0000313" key="1">
    <source>
        <dbReference type="Proteomes" id="UP000192223"/>
    </source>
</evidence>
<dbReference type="AlphaFoldDB" id="A0A1W4W5M3"/>
<name>A0A1W4W5M3_AGRPL</name>
<proteinExistence type="predicted"/>
<keyword evidence="1" id="KW-1185">Reference proteome</keyword>
<protein>
    <submittedName>
        <fullName evidence="2 3">Uncharacterized protein LOC108732924</fullName>
    </submittedName>
</protein>
<evidence type="ECO:0000313" key="2">
    <source>
        <dbReference type="RefSeq" id="XP_018319426.2"/>
    </source>
</evidence>
<dbReference type="Proteomes" id="UP000192223">
    <property type="component" value="Unplaced"/>
</dbReference>
<dbReference type="GeneID" id="108732924"/>
<evidence type="ECO:0000313" key="3">
    <source>
        <dbReference type="RefSeq" id="XP_025835826.1"/>
    </source>
</evidence>
<sequence>MFVLRDDRWTTRLVSSSWLKLIGKFVLRDDRWTTRIFSYSFLDSCPEISWENHPEKTTMSQTGEDHDFGTSVKGRYFPGCPSPSVHEGFNRECRSRIFRECRYWSFQIWTWKLPIRGISEFPWCCVSETSKFESRGLQTNEPSGLYVLETMRFEFRCFWGAVSRKLRHFVYWGLPSSNLGASSFRALSRTVFELTKH</sequence>
<dbReference type="KEGG" id="apln:108732924"/>
<organism evidence="1 2">
    <name type="scientific">Agrilus planipennis</name>
    <name type="common">Emerald ash borer</name>
    <name type="synonym">Agrilus marcopoli</name>
    <dbReference type="NCBI Taxonomy" id="224129"/>
    <lineage>
        <taxon>Eukaryota</taxon>
        <taxon>Metazoa</taxon>
        <taxon>Ecdysozoa</taxon>
        <taxon>Arthropoda</taxon>
        <taxon>Hexapoda</taxon>
        <taxon>Insecta</taxon>
        <taxon>Pterygota</taxon>
        <taxon>Neoptera</taxon>
        <taxon>Endopterygota</taxon>
        <taxon>Coleoptera</taxon>
        <taxon>Polyphaga</taxon>
        <taxon>Elateriformia</taxon>
        <taxon>Buprestoidea</taxon>
        <taxon>Buprestidae</taxon>
        <taxon>Agrilinae</taxon>
        <taxon>Agrilus</taxon>
    </lineage>
</organism>